<dbReference type="InterPro" id="IPR002110">
    <property type="entry name" value="Ankyrin_rpt"/>
</dbReference>
<dbReference type="GO" id="GO:0005506">
    <property type="term" value="F:iron ion binding"/>
    <property type="evidence" value="ECO:0007669"/>
    <property type="project" value="InterPro"/>
</dbReference>
<evidence type="ECO:0000256" key="3">
    <source>
        <dbReference type="ARBA" id="ARBA00022964"/>
    </source>
</evidence>
<evidence type="ECO:0000256" key="5">
    <source>
        <dbReference type="ARBA" id="ARBA00023043"/>
    </source>
</evidence>
<evidence type="ECO:0000256" key="2">
    <source>
        <dbReference type="ARBA" id="ARBA00022737"/>
    </source>
</evidence>
<feature type="compositionally biased region" description="Basic and acidic residues" evidence="7">
    <location>
        <begin position="281"/>
        <end position="295"/>
    </location>
</feature>
<feature type="domain" description="Prolyl 4-hydroxylase alpha subunit" evidence="8">
    <location>
        <begin position="320"/>
        <end position="545"/>
    </location>
</feature>
<dbReference type="InterPro" id="IPR006620">
    <property type="entry name" value="Pro_4_hyd_alph"/>
</dbReference>
<dbReference type="AlphaFoldDB" id="A0AAE0FFI9"/>
<comment type="cofactor">
    <cofactor evidence="1">
        <name>L-ascorbate</name>
        <dbReference type="ChEBI" id="CHEBI:38290"/>
    </cofactor>
</comment>
<dbReference type="SUPFAM" id="SSF48403">
    <property type="entry name" value="Ankyrin repeat"/>
    <property type="match status" value="1"/>
</dbReference>
<evidence type="ECO:0000256" key="4">
    <source>
        <dbReference type="ARBA" id="ARBA00023002"/>
    </source>
</evidence>
<dbReference type="PROSITE" id="PS50088">
    <property type="entry name" value="ANK_REPEAT"/>
    <property type="match status" value="1"/>
</dbReference>
<gene>
    <name evidence="9" type="ORF">CYMTET_32195</name>
</gene>
<evidence type="ECO:0000256" key="6">
    <source>
        <dbReference type="PROSITE-ProRule" id="PRU00023"/>
    </source>
</evidence>
<proteinExistence type="predicted"/>
<keyword evidence="5 6" id="KW-0040">ANK repeat</keyword>
<dbReference type="PROSITE" id="PS50297">
    <property type="entry name" value="ANK_REP_REGION"/>
    <property type="match status" value="1"/>
</dbReference>
<feature type="repeat" description="ANK" evidence="6">
    <location>
        <begin position="175"/>
        <end position="207"/>
    </location>
</feature>
<dbReference type="PANTHER" id="PTHR24173:SF74">
    <property type="entry name" value="ANKYRIN REPEAT DOMAIN-CONTAINING PROTEIN 16"/>
    <property type="match status" value="1"/>
</dbReference>
<comment type="caution">
    <text evidence="9">The sequence shown here is derived from an EMBL/GenBank/DDBJ whole genome shotgun (WGS) entry which is preliminary data.</text>
</comment>
<dbReference type="Gene3D" id="2.60.120.620">
    <property type="entry name" value="q2cbj1_9rhob like domain"/>
    <property type="match status" value="1"/>
</dbReference>
<keyword evidence="4" id="KW-0560">Oxidoreductase</keyword>
<evidence type="ECO:0000256" key="1">
    <source>
        <dbReference type="ARBA" id="ARBA00001961"/>
    </source>
</evidence>
<dbReference type="GO" id="GO:0051213">
    <property type="term" value="F:dioxygenase activity"/>
    <property type="evidence" value="ECO:0007669"/>
    <property type="project" value="UniProtKB-KW"/>
</dbReference>
<dbReference type="PANTHER" id="PTHR24173">
    <property type="entry name" value="ANKYRIN REPEAT CONTAINING"/>
    <property type="match status" value="1"/>
</dbReference>
<dbReference type="Pfam" id="PF13640">
    <property type="entry name" value="2OG-FeII_Oxy_3"/>
    <property type="match status" value="1"/>
</dbReference>
<evidence type="ECO:0000313" key="10">
    <source>
        <dbReference type="Proteomes" id="UP001190700"/>
    </source>
</evidence>
<dbReference type="InterPro" id="IPR036770">
    <property type="entry name" value="Ankyrin_rpt-contain_sf"/>
</dbReference>
<dbReference type="GO" id="GO:0016705">
    <property type="term" value="F:oxidoreductase activity, acting on paired donors, with incorporation or reduction of molecular oxygen"/>
    <property type="evidence" value="ECO:0007669"/>
    <property type="project" value="InterPro"/>
</dbReference>
<evidence type="ECO:0000313" key="9">
    <source>
        <dbReference type="EMBL" id="KAK3258773.1"/>
    </source>
</evidence>
<evidence type="ECO:0000256" key="7">
    <source>
        <dbReference type="SAM" id="MobiDB-lite"/>
    </source>
</evidence>
<dbReference type="SMART" id="SM00702">
    <property type="entry name" value="P4Hc"/>
    <property type="match status" value="1"/>
</dbReference>
<sequence>MIVAVTNPYLRQGTSVNGLGFGKCNVAAVKGSQGFRISEKSGARRTAELVPAPSASQGAPCPNEERTPDERREASYARWRSLPESFTSAPASPLESAAVTAKDPAGNHAGGRRRPQFTAEQRARFKALPADASVRLGATQVQRSVQLAKAAERGDVPHLKRVLEAGADVAAVDEYGLSPLHLAAWHGHMEAVRELLQWGAPAAAVAHGGSTPGSIAAANEDAEILALLQAEARTEGPLPCGGPCLQAEARTEGPLPRGGPCLQAEARTEGPLPRGGPCLQAERKATTDGGAHDTRAPLPAHPSHPKVVSVVAPTCSHLCAGSFYIDNGFSEETLATLEALHVALPRNPAAPQKGSAVRSSQAERTFYCDAEGWVRAAIEGVLGRATWPIGVDDGGIELPGKPKVALPYMRFLCYSEVGGELAPHVDLSKKNPSTGRSSTYTFLLYLTTCEHGGETLLLDSLAPVENKHSKSSLSLARSDMMKMVSSSDEHQEVFPDVCCGQVNGIDVRAAVKPVRGRLFVFPHVCPHAGQRVECVPKLIVRGELY</sequence>
<dbReference type="Pfam" id="PF13637">
    <property type="entry name" value="Ank_4"/>
    <property type="match status" value="1"/>
</dbReference>
<dbReference type="Gene3D" id="1.25.40.20">
    <property type="entry name" value="Ankyrin repeat-containing domain"/>
    <property type="match status" value="1"/>
</dbReference>
<feature type="region of interest" description="Disordered" evidence="7">
    <location>
        <begin position="39"/>
        <end position="117"/>
    </location>
</feature>
<keyword evidence="3" id="KW-0223">Dioxygenase</keyword>
<dbReference type="GO" id="GO:0031418">
    <property type="term" value="F:L-ascorbic acid binding"/>
    <property type="evidence" value="ECO:0007669"/>
    <property type="project" value="InterPro"/>
</dbReference>
<dbReference type="SMART" id="SM00248">
    <property type="entry name" value="ANK"/>
    <property type="match status" value="2"/>
</dbReference>
<dbReference type="EMBL" id="LGRX02019273">
    <property type="protein sequence ID" value="KAK3258773.1"/>
    <property type="molecule type" value="Genomic_DNA"/>
</dbReference>
<protein>
    <recommendedName>
        <fullName evidence="8">Prolyl 4-hydroxylase alpha subunit domain-containing protein</fullName>
    </recommendedName>
</protein>
<name>A0AAE0FFI9_9CHLO</name>
<dbReference type="Proteomes" id="UP001190700">
    <property type="component" value="Unassembled WGS sequence"/>
</dbReference>
<dbReference type="InterPro" id="IPR044862">
    <property type="entry name" value="Pro_4_hyd_alph_FE2OG_OXY"/>
</dbReference>
<accession>A0AAE0FFI9</accession>
<feature type="region of interest" description="Disordered" evidence="7">
    <location>
        <begin position="256"/>
        <end position="304"/>
    </location>
</feature>
<evidence type="ECO:0000259" key="8">
    <source>
        <dbReference type="SMART" id="SM00702"/>
    </source>
</evidence>
<organism evidence="9 10">
    <name type="scientific">Cymbomonas tetramitiformis</name>
    <dbReference type="NCBI Taxonomy" id="36881"/>
    <lineage>
        <taxon>Eukaryota</taxon>
        <taxon>Viridiplantae</taxon>
        <taxon>Chlorophyta</taxon>
        <taxon>Pyramimonadophyceae</taxon>
        <taxon>Pyramimonadales</taxon>
        <taxon>Pyramimonadaceae</taxon>
        <taxon>Cymbomonas</taxon>
    </lineage>
</organism>
<feature type="compositionally biased region" description="Basic and acidic residues" evidence="7">
    <location>
        <begin position="63"/>
        <end position="75"/>
    </location>
</feature>
<keyword evidence="10" id="KW-1185">Reference proteome</keyword>
<reference evidence="9 10" key="1">
    <citation type="journal article" date="2015" name="Genome Biol. Evol.">
        <title>Comparative Genomics of a Bacterivorous Green Alga Reveals Evolutionary Causalities and Consequences of Phago-Mixotrophic Mode of Nutrition.</title>
        <authorList>
            <person name="Burns J.A."/>
            <person name="Paasch A."/>
            <person name="Narechania A."/>
            <person name="Kim E."/>
        </authorList>
    </citation>
    <scope>NUCLEOTIDE SEQUENCE [LARGE SCALE GENOMIC DNA]</scope>
    <source>
        <strain evidence="9 10">PLY_AMNH</strain>
    </source>
</reference>
<keyword evidence="2" id="KW-0677">Repeat</keyword>